<dbReference type="Pfam" id="PF00430">
    <property type="entry name" value="ATP-synt_B"/>
    <property type="match status" value="1"/>
</dbReference>
<keyword evidence="13" id="KW-1003">Cell membrane</keyword>
<accession>A0A2T4I7M8</accession>
<keyword evidence="6 13" id="KW-1133">Transmembrane helix</keyword>
<evidence type="ECO:0000256" key="13">
    <source>
        <dbReference type="HAMAP-Rule" id="MF_01398"/>
    </source>
</evidence>
<dbReference type="CDD" id="cd06503">
    <property type="entry name" value="ATP-synt_Fo_b"/>
    <property type="match status" value="1"/>
</dbReference>
<proteinExistence type="inferred from homology"/>
<evidence type="ECO:0000313" key="16">
    <source>
        <dbReference type="EMBL" id="PTD27332.1"/>
    </source>
</evidence>
<gene>
    <name evidence="13" type="primary">atpF</name>
    <name evidence="16" type="ORF">CV103_02165</name>
</gene>
<evidence type="ECO:0000256" key="15">
    <source>
        <dbReference type="SAM" id="Coils"/>
    </source>
</evidence>
<evidence type="ECO:0000256" key="4">
    <source>
        <dbReference type="ARBA" id="ARBA00022692"/>
    </source>
</evidence>
<dbReference type="PANTHER" id="PTHR33445:SF1">
    <property type="entry name" value="ATP SYNTHASE SUBUNIT B"/>
    <property type="match status" value="1"/>
</dbReference>
<dbReference type="RefSeq" id="WP_107393841.1">
    <property type="nucleotide sequence ID" value="NZ_PHHF01000008.1"/>
</dbReference>
<dbReference type="GO" id="GO:0045259">
    <property type="term" value="C:proton-transporting ATP synthase complex"/>
    <property type="evidence" value="ECO:0007669"/>
    <property type="project" value="UniProtKB-KW"/>
</dbReference>
<feature type="transmembrane region" description="Helical" evidence="13">
    <location>
        <begin position="53"/>
        <end position="70"/>
    </location>
</feature>
<evidence type="ECO:0000256" key="10">
    <source>
        <dbReference type="ARBA" id="ARBA00025198"/>
    </source>
</evidence>
<dbReference type="EMBL" id="PHHF01000008">
    <property type="protein sequence ID" value="PTD27332.1"/>
    <property type="molecule type" value="Genomic_DNA"/>
</dbReference>
<evidence type="ECO:0000256" key="6">
    <source>
        <dbReference type="ARBA" id="ARBA00022989"/>
    </source>
</evidence>
<keyword evidence="8 13" id="KW-0472">Membrane</keyword>
<evidence type="ECO:0000313" key="17">
    <source>
        <dbReference type="Proteomes" id="UP000241206"/>
    </source>
</evidence>
<dbReference type="HAMAP" id="MF_01398">
    <property type="entry name" value="ATP_synth_b_bprime"/>
    <property type="match status" value="1"/>
</dbReference>
<keyword evidence="7 13" id="KW-0406">Ion transport</keyword>
<protein>
    <recommendedName>
        <fullName evidence="13">ATP synthase subunit b</fullName>
    </recommendedName>
    <alternativeName>
        <fullName evidence="13">ATP synthase F(0) sector subunit b</fullName>
    </alternativeName>
    <alternativeName>
        <fullName evidence="13">ATPase subunit I</fullName>
    </alternativeName>
    <alternativeName>
        <fullName evidence="13">F-type ATPase subunit b</fullName>
        <shortName evidence="13">F-ATPase subunit b</shortName>
    </alternativeName>
</protein>
<evidence type="ECO:0000256" key="14">
    <source>
        <dbReference type="RuleBase" id="RU003848"/>
    </source>
</evidence>
<comment type="function">
    <text evidence="11">Component of the F(0) channel, it forms part of the peripheral stalk, linking F(1) to F(0). The b'-subunit is a diverged and duplicated form of b found in plants and photosynthetic bacteria.</text>
</comment>
<comment type="similarity">
    <text evidence="1 13 14">Belongs to the ATPase B chain family.</text>
</comment>
<dbReference type="InterPro" id="IPR002146">
    <property type="entry name" value="ATP_synth_b/b'su_bac/chlpt"/>
</dbReference>
<keyword evidence="15" id="KW-0175">Coiled coil</keyword>
<dbReference type="GO" id="GO:0046961">
    <property type="term" value="F:proton-transporting ATPase activity, rotational mechanism"/>
    <property type="evidence" value="ECO:0007669"/>
    <property type="project" value="TreeGrafter"/>
</dbReference>
<comment type="subunit">
    <text evidence="13">F-type ATPases have 2 components, F(1) - the catalytic core - and F(0) - the membrane proton channel. F(1) has five subunits: alpha(3), beta(3), gamma(1), delta(1), epsilon(1). F(0) has three main subunits: a(1), b(2) and c(10-14). The alpha and beta chains form an alternating ring which encloses part of the gamma chain. F(1) is attached to F(0) by a central stalk formed by the gamma and epsilon chains, while a peripheral stalk is formed by the delta and b chains.</text>
</comment>
<keyword evidence="3 13" id="KW-0138">CF(0)</keyword>
<reference evidence="16 17" key="1">
    <citation type="submission" date="2017-11" db="EMBL/GenBank/DDBJ databases">
        <title>Sphingomonas oleivorans sp. nov., isolated from oil-contaminated soil.</title>
        <authorList>
            <person name="Wang L."/>
            <person name="Chen L."/>
        </authorList>
    </citation>
    <scope>NUCLEOTIDE SEQUENCE [LARGE SCALE GENOMIC DNA]</scope>
    <source>
        <strain evidence="16 17">K101</strain>
    </source>
</reference>
<dbReference type="InterPro" id="IPR050059">
    <property type="entry name" value="ATP_synthase_B_chain"/>
</dbReference>
<dbReference type="PANTHER" id="PTHR33445">
    <property type="entry name" value="ATP SYNTHASE SUBUNIT B', CHLOROPLASTIC"/>
    <property type="match status" value="1"/>
</dbReference>
<feature type="coiled-coil region" evidence="15">
    <location>
        <begin position="85"/>
        <end position="148"/>
    </location>
</feature>
<evidence type="ECO:0000256" key="5">
    <source>
        <dbReference type="ARBA" id="ARBA00022781"/>
    </source>
</evidence>
<comment type="function">
    <text evidence="10 13">F(1)F(0) ATP synthase produces ATP from ADP in the presence of a proton or sodium gradient. F-type ATPases consist of two structural domains, F(1) containing the extramembraneous catalytic core and F(0) containing the membrane proton channel, linked together by a central stalk and a peripheral stalk. During catalysis, ATP synthesis in the catalytic domain of F(1) is coupled via a rotary mechanism of the central stalk subunits to proton translocation.</text>
</comment>
<evidence type="ECO:0000256" key="9">
    <source>
        <dbReference type="ARBA" id="ARBA00023310"/>
    </source>
</evidence>
<evidence type="ECO:0000256" key="8">
    <source>
        <dbReference type="ARBA" id="ARBA00023136"/>
    </source>
</evidence>
<keyword evidence="17" id="KW-1185">Reference proteome</keyword>
<sequence length="210" mass="21752">MAEEAQTMALDANTAIAAEDIAHHIEGNDYVAATEAHGGVAEHVEPTALGMNATAWVALAMIAVIVLMIAKKVPALIGNALDKKIASIRIQLDEASRLRAEAEALKAEYQRKAAEAATEAEAMIAHAREEAEGIVAKAKDDASALIERRGKMAEDKIAAAERTAIAEVRTKAAAAATAAAASLIAKGHDATADRALVDKTISGLGSARLN</sequence>
<dbReference type="GO" id="GO:0005886">
    <property type="term" value="C:plasma membrane"/>
    <property type="evidence" value="ECO:0007669"/>
    <property type="project" value="UniProtKB-SubCell"/>
</dbReference>
<organism evidence="16 17">
    <name type="scientific">Edaphosphingomonas fennica</name>
    <dbReference type="NCBI Taxonomy" id="114404"/>
    <lineage>
        <taxon>Bacteria</taxon>
        <taxon>Pseudomonadati</taxon>
        <taxon>Pseudomonadota</taxon>
        <taxon>Alphaproteobacteria</taxon>
        <taxon>Sphingomonadales</taxon>
        <taxon>Rhizorhabdaceae</taxon>
        <taxon>Edaphosphingomonas</taxon>
    </lineage>
</organism>
<evidence type="ECO:0000256" key="1">
    <source>
        <dbReference type="ARBA" id="ARBA00005513"/>
    </source>
</evidence>
<dbReference type="Proteomes" id="UP000241206">
    <property type="component" value="Unassembled WGS sequence"/>
</dbReference>
<evidence type="ECO:0000256" key="7">
    <source>
        <dbReference type="ARBA" id="ARBA00023065"/>
    </source>
</evidence>
<comment type="subcellular location">
    <subcellularLocation>
        <location evidence="13">Cell membrane</location>
        <topology evidence="13">Single-pass membrane protein</topology>
    </subcellularLocation>
    <subcellularLocation>
        <location evidence="12">Endomembrane system</location>
        <topology evidence="12">Single-pass membrane protein</topology>
    </subcellularLocation>
</comment>
<evidence type="ECO:0000256" key="12">
    <source>
        <dbReference type="ARBA" id="ARBA00037847"/>
    </source>
</evidence>
<keyword evidence="4 13" id="KW-0812">Transmembrane</keyword>
<name>A0A2T4I7M8_9SPHN</name>
<comment type="caution">
    <text evidence="16">The sequence shown here is derived from an EMBL/GenBank/DDBJ whole genome shotgun (WGS) entry which is preliminary data.</text>
</comment>
<keyword evidence="2 13" id="KW-0813">Transport</keyword>
<evidence type="ECO:0000256" key="3">
    <source>
        <dbReference type="ARBA" id="ARBA00022547"/>
    </source>
</evidence>
<keyword evidence="5 13" id="KW-0375">Hydrogen ion transport</keyword>
<dbReference type="AlphaFoldDB" id="A0A2T4I7M8"/>
<keyword evidence="9 13" id="KW-0066">ATP synthesis</keyword>
<dbReference type="GO" id="GO:0046933">
    <property type="term" value="F:proton-transporting ATP synthase activity, rotational mechanism"/>
    <property type="evidence" value="ECO:0007669"/>
    <property type="project" value="UniProtKB-UniRule"/>
</dbReference>
<dbReference type="GO" id="GO:0012505">
    <property type="term" value="C:endomembrane system"/>
    <property type="evidence" value="ECO:0007669"/>
    <property type="project" value="UniProtKB-SubCell"/>
</dbReference>
<evidence type="ECO:0000256" key="2">
    <source>
        <dbReference type="ARBA" id="ARBA00022448"/>
    </source>
</evidence>
<evidence type="ECO:0000256" key="11">
    <source>
        <dbReference type="ARBA" id="ARBA00025614"/>
    </source>
</evidence>